<evidence type="ECO:0000313" key="3">
    <source>
        <dbReference type="Proteomes" id="UP000298390"/>
    </source>
</evidence>
<dbReference type="EMBL" id="SEKV01000728">
    <property type="protein sequence ID" value="TFY54188.1"/>
    <property type="molecule type" value="Genomic_DNA"/>
</dbReference>
<evidence type="ECO:0000313" key="2">
    <source>
        <dbReference type="EMBL" id="TFY54188.1"/>
    </source>
</evidence>
<keyword evidence="1" id="KW-0812">Transmembrane</keyword>
<comment type="caution">
    <text evidence="2">The sequence shown here is derived from an EMBL/GenBank/DDBJ whole genome shotgun (WGS) entry which is preliminary data.</text>
</comment>
<dbReference type="Proteomes" id="UP000298390">
    <property type="component" value="Unassembled WGS sequence"/>
</dbReference>
<protein>
    <submittedName>
        <fullName evidence="2">Uncharacterized protein</fullName>
    </submittedName>
</protein>
<reference evidence="2 3" key="1">
    <citation type="submission" date="2019-01" db="EMBL/GenBank/DDBJ databases">
        <title>Genome sequencing of the rare red list fungi Fomitopsis rosea.</title>
        <authorList>
            <person name="Buettner E."/>
            <person name="Kellner H."/>
        </authorList>
    </citation>
    <scope>NUCLEOTIDE SEQUENCE [LARGE SCALE GENOMIC DNA]</scope>
    <source>
        <strain evidence="2 3">DSM 105464</strain>
    </source>
</reference>
<organism evidence="2 3">
    <name type="scientific">Rhodofomes roseus</name>
    <dbReference type="NCBI Taxonomy" id="34475"/>
    <lineage>
        <taxon>Eukaryota</taxon>
        <taxon>Fungi</taxon>
        <taxon>Dikarya</taxon>
        <taxon>Basidiomycota</taxon>
        <taxon>Agaricomycotina</taxon>
        <taxon>Agaricomycetes</taxon>
        <taxon>Polyporales</taxon>
        <taxon>Rhodofomes</taxon>
    </lineage>
</organism>
<keyword evidence="1" id="KW-1133">Transmembrane helix</keyword>
<gene>
    <name evidence="2" type="ORF">EVJ58_g9008</name>
</gene>
<sequence>MPSQPTGMMAARASSVACDGLVFCLTWMAARPAAALGTPATILVVMRDTAIYFGFLFALNVMALGLAAARLTVGTFAHSPDP</sequence>
<keyword evidence="1" id="KW-0472">Membrane</keyword>
<proteinExistence type="predicted"/>
<feature type="transmembrane region" description="Helical" evidence="1">
    <location>
        <begin position="51"/>
        <end position="73"/>
    </location>
</feature>
<dbReference type="AlphaFoldDB" id="A0A4Y9XWX5"/>
<name>A0A4Y9XWX5_9APHY</name>
<accession>A0A4Y9XWX5</accession>
<evidence type="ECO:0000256" key="1">
    <source>
        <dbReference type="SAM" id="Phobius"/>
    </source>
</evidence>